<proteinExistence type="predicted"/>
<evidence type="ECO:0000313" key="1">
    <source>
        <dbReference type="EMBL" id="KKN15093.1"/>
    </source>
</evidence>
<organism evidence="1">
    <name type="scientific">marine sediment metagenome</name>
    <dbReference type="NCBI Taxonomy" id="412755"/>
    <lineage>
        <taxon>unclassified sequences</taxon>
        <taxon>metagenomes</taxon>
        <taxon>ecological metagenomes</taxon>
    </lineage>
</organism>
<name>A0A0F9RCT4_9ZZZZ</name>
<gene>
    <name evidence="1" type="ORF">LCGC14_0989420</name>
</gene>
<comment type="caution">
    <text evidence="1">The sequence shown here is derived from an EMBL/GenBank/DDBJ whole genome shotgun (WGS) entry which is preliminary data.</text>
</comment>
<accession>A0A0F9RCT4</accession>
<dbReference type="EMBL" id="LAZR01003746">
    <property type="protein sequence ID" value="KKN15093.1"/>
    <property type="molecule type" value="Genomic_DNA"/>
</dbReference>
<dbReference type="AlphaFoldDB" id="A0A0F9RCT4"/>
<sequence>MGLDLDRPAAPVILAHYPGMAQQEQDVWDRFLVSENNIFTGFLYNVRIGDVAQSPPGTEENLANMWREINQSRLDALGITDEELIVFEVKVSAGLSAIGQAIGGQILTRAETTDSRIVRAAIVSNGIRPDARTVALALNIDIFVV</sequence>
<reference evidence="1" key="1">
    <citation type="journal article" date="2015" name="Nature">
        <title>Complex archaea that bridge the gap between prokaryotes and eukaryotes.</title>
        <authorList>
            <person name="Spang A."/>
            <person name="Saw J.H."/>
            <person name="Jorgensen S.L."/>
            <person name="Zaremba-Niedzwiedzka K."/>
            <person name="Martijn J."/>
            <person name="Lind A.E."/>
            <person name="van Eijk R."/>
            <person name="Schleper C."/>
            <person name="Guy L."/>
            <person name="Ettema T.J."/>
        </authorList>
    </citation>
    <scope>NUCLEOTIDE SEQUENCE</scope>
</reference>
<protein>
    <submittedName>
        <fullName evidence="1">Uncharacterized protein</fullName>
    </submittedName>
</protein>